<dbReference type="Proteomes" id="UP000296049">
    <property type="component" value="Unassembled WGS sequence"/>
</dbReference>
<organism evidence="1 2">
    <name type="scientific">Anas platyrhynchos</name>
    <name type="common">Mallard</name>
    <name type="synonym">Anas boschas</name>
    <dbReference type="NCBI Taxonomy" id="8839"/>
    <lineage>
        <taxon>Eukaryota</taxon>
        <taxon>Metazoa</taxon>
        <taxon>Chordata</taxon>
        <taxon>Craniata</taxon>
        <taxon>Vertebrata</taxon>
        <taxon>Euteleostomi</taxon>
        <taxon>Archelosauria</taxon>
        <taxon>Archosauria</taxon>
        <taxon>Dinosauria</taxon>
        <taxon>Saurischia</taxon>
        <taxon>Theropoda</taxon>
        <taxon>Coelurosauria</taxon>
        <taxon>Aves</taxon>
        <taxon>Neognathae</taxon>
        <taxon>Galloanserae</taxon>
        <taxon>Anseriformes</taxon>
        <taxon>Anatidae</taxon>
        <taxon>Anatinae</taxon>
        <taxon>Anas</taxon>
    </lineage>
</organism>
<reference evidence="2" key="1">
    <citation type="journal article" date="2013" name="Nat. Genet.">
        <title>The duck genome and transcriptome provide insight into an avian influenza virus reservoir species.</title>
        <authorList>
            <person name="Huang Y."/>
            <person name="Li Y."/>
            <person name="Burt D.W."/>
            <person name="Chen H."/>
            <person name="Zhang Y."/>
            <person name="Qian W."/>
            <person name="Kim H."/>
            <person name="Gan S."/>
            <person name="Zhao Y."/>
            <person name="Li J."/>
            <person name="Yi K."/>
            <person name="Feng H."/>
            <person name="Zhu P."/>
            <person name="Li B."/>
            <person name="Liu Q."/>
            <person name="Fairley S."/>
            <person name="Magor K.E."/>
            <person name="Du Z."/>
            <person name="Hu X."/>
            <person name="Goodman L."/>
            <person name="Tafer H."/>
            <person name="Vignal A."/>
            <person name="Lee T."/>
            <person name="Kim K.W."/>
            <person name="Sheng Z."/>
            <person name="An Y."/>
            <person name="Searle S."/>
            <person name="Herrero J."/>
            <person name="Groenen M.A."/>
            <person name="Crooijmans R.P."/>
            <person name="Faraut T."/>
            <person name="Cai Q."/>
            <person name="Webster R.G."/>
            <person name="Aldridge J.R."/>
            <person name="Warren W.C."/>
            <person name="Bartschat S."/>
            <person name="Kehr S."/>
            <person name="Marz M."/>
            <person name="Stadler P.F."/>
            <person name="Smith J."/>
            <person name="Kraus R.H."/>
            <person name="Zhao Y."/>
            <person name="Ren L."/>
            <person name="Fei J."/>
            <person name="Morisson M."/>
            <person name="Kaiser P."/>
            <person name="Griffin D.K."/>
            <person name="Rao M."/>
            <person name="Pitel F."/>
            <person name="Wang J."/>
            <person name="Li N."/>
        </authorList>
    </citation>
    <scope>NUCLEOTIDE SEQUENCE [LARGE SCALE GENOMIC DNA]</scope>
</reference>
<name>R0L2K6_ANAPL</name>
<dbReference type="AlphaFoldDB" id="R0L2K6"/>
<proteinExistence type="predicted"/>
<evidence type="ECO:0000313" key="1">
    <source>
        <dbReference type="EMBL" id="EOA95649.1"/>
    </source>
</evidence>
<evidence type="ECO:0000313" key="2">
    <source>
        <dbReference type="Proteomes" id="UP000296049"/>
    </source>
</evidence>
<gene>
    <name evidence="1" type="ORF">Anapl_19027</name>
</gene>
<accession>R0L2K6</accession>
<sequence>MQCFITQSFSFNTHPVTPSAAESLLRFPRPGEDRVCLPTPGGPLKKSNTTNGTQGFENVSWEDLGKYKAVSLAMIPEKVGELFQKTELMTTQLNGIYRIAMYIVSPGDYIFLLRKSIQETVSQRSLCRFRAFHYFGGSLKNKKLCEAFKSQDRTGYITPTVLSAAASATADFVPDNEEVTMELCCYFSPTPQQLTSVEIQTWDAITQLGALCILKLFVSLQAQKFPSAVDSVPPLPSPELAEDSNT</sequence>
<dbReference type="EMBL" id="KB744213">
    <property type="protein sequence ID" value="EOA95649.1"/>
    <property type="molecule type" value="Genomic_DNA"/>
</dbReference>
<protein>
    <submittedName>
        <fullName evidence="1">Uncharacterized protein</fullName>
    </submittedName>
</protein>
<keyword evidence="2" id="KW-1185">Reference proteome</keyword>